<accession>A0A1G2TYH2</accession>
<feature type="domain" description="DUF5678" evidence="1">
    <location>
        <begin position="6"/>
        <end position="53"/>
    </location>
</feature>
<evidence type="ECO:0000313" key="3">
    <source>
        <dbReference type="Proteomes" id="UP000178404"/>
    </source>
</evidence>
<dbReference type="InterPro" id="IPR043734">
    <property type="entry name" value="DUF5678"/>
</dbReference>
<reference evidence="2 3" key="1">
    <citation type="journal article" date="2016" name="Nat. Commun.">
        <title>Thousands of microbial genomes shed light on interconnected biogeochemical processes in an aquifer system.</title>
        <authorList>
            <person name="Anantharaman K."/>
            <person name="Brown C.T."/>
            <person name="Hug L.A."/>
            <person name="Sharon I."/>
            <person name="Castelle C.J."/>
            <person name="Probst A.J."/>
            <person name="Thomas B.C."/>
            <person name="Singh A."/>
            <person name="Wilkins M.J."/>
            <person name="Karaoz U."/>
            <person name="Brodie E.L."/>
            <person name="Williams K.H."/>
            <person name="Hubbard S.S."/>
            <person name="Banfield J.F."/>
        </authorList>
    </citation>
    <scope>NUCLEOTIDE SEQUENCE [LARGE SCALE GENOMIC DNA]</scope>
</reference>
<dbReference type="Proteomes" id="UP000178404">
    <property type="component" value="Unassembled WGS sequence"/>
</dbReference>
<proteinExistence type="predicted"/>
<evidence type="ECO:0000259" key="1">
    <source>
        <dbReference type="Pfam" id="PF18929"/>
    </source>
</evidence>
<evidence type="ECO:0000313" key="2">
    <source>
        <dbReference type="EMBL" id="OHB02351.1"/>
    </source>
</evidence>
<name>A0A1G2TYH2_9BACT</name>
<dbReference type="EMBL" id="MHWA01000004">
    <property type="protein sequence ID" value="OHB02351.1"/>
    <property type="molecule type" value="Genomic_DNA"/>
</dbReference>
<sequence length="62" mass="7003">MDWTKIYKKYKGLWVALADDETTVLGFGKTLKEAISVAKKKNNNNPIVMRVPENITTYVGSL</sequence>
<dbReference type="AlphaFoldDB" id="A0A1G2TYH2"/>
<dbReference type="Pfam" id="PF18929">
    <property type="entry name" value="DUF5678"/>
    <property type="match status" value="1"/>
</dbReference>
<comment type="caution">
    <text evidence="2">The sequence shown here is derived from an EMBL/GenBank/DDBJ whole genome shotgun (WGS) entry which is preliminary data.</text>
</comment>
<gene>
    <name evidence="2" type="ORF">A3A90_00960</name>
</gene>
<protein>
    <recommendedName>
        <fullName evidence="1">DUF5678 domain-containing protein</fullName>
    </recommendedName>
</protein>
<organism evidence="2 3">
    <name type="scientific">Candidatus Zambryskibacteria bacterium RIFCSPLOWO2_01_FULL_35_19</name>
    <dbReference type="NCBI Taxonomy" id="1802757"/>
    <lineage>
        <taxon>Bacteria</taxon>
        <taxon>Candidatus Zambryskiibacteriota</taxon>
    </lineage>
</organism>